<dbReference type="SMART" id="SM01266">
    <property type="entry name" value="Mac"/>
    <property type="match status" value="1"/>
</dbReference>
<evidence type="ECO:0000313" key="6">
    <source>
        <dbReference type="EMBL" id="TDZ14399.1"/>
    </source>
</evidence>
<evidence type="ECO:0000256" key="4">
    <source>
        <dbReference type="SAM" id="MobiDB-lite"/>
    </source>
</evidence>
<name>A0A484F803_COLOR</name>
<keyword evidence="7" id="KW-1185">Reference proteome</keyword>
<protein>
    <submittedName>
        <fullName evidence="6">Acetyltransferase</fullName>
    </submittedName>
</protein>
<feature type="compositionally biased region" description="Polar residues" evidence="4">
    <location>
        <begin position="212"/>
        <end position="224"/>
    </location>
</feature>
<dbReference type="GO" id="GO:0000981">
    <property type="term" value="F:DNA-binding transcription factor activity, RNA polymerase II-specific"/>
    <property type="evidence" value="ECO:0007669"/>
    <property type="project" value="InterPro"/>
</dbReference>
<feature type="compositionally biased region" description="Basic and acidic residues" evidence="4">
    <location>
        <begin position="133"/>
        <end position="152"/>
    </location>
</feature>
<comment type="similarity">
    <text evidence="1">Belongs to the transferase hexapeptide repeat family.</text>
</comment>
<feature type="compositionally biased region" description="Polar residues" evidence="4">
    <location>
        <begin position="373"/>
        <end position="385"/>
    </location>
</feature>
<dbReference type="PANTHER" id="PTHR23416">
    <property type="entry name" value="SIALIC ACID SYNTHASE-RELATED"/>
    <property type="match status" value="1"/>
</dbReference>
<reference evidence="7" key="2">
    <citation type="journal article" date="2019" name="Mol. Plant Microbe Interact.">
        <title>Genome sequence resources for four phytopathogenic fungi from the Colletotrichum orbiculare species complex.</title>
        <authorList>
            <person name="Gan P."/>
            <person name="Tsushima A."/>
            <person name="Narusaka M."/>
            <person name="Narusaka Y."/>
            <person name="Takano Y."/>
            <person name="Kubo Y."/>
            <person name="Shirasu K."/>
        </authorList>
    </citation>
    <scope>GENOME REANNOTATION</scope>
    <source>
        <strain evidence="7">104-T / ATCC 96160 / CBS 514.97 / LARS 414 / MAFF 240422</strain>
    </source>
</reference>
<dbReference type="InterPro" id="IPR011004">
    <property type="entry name" value="Trimer_LpxA-like_sf"/>
</dbReference>
<feature type="region of interest" description="Disordered" evidence="4">
    <location>
        <begin position="1"/>
        <end position="36"/>
    </location>
</feature>
<feature type="compositionally biased region" description="Polar residues" evidence="4">
    <location>
        <begin position="669"/>
        <end position="681"/>
    </location>
</feature>
<dbReference type="PANTHER" id="PTHR23416:SF76">
    <property type="entry name" value="ZN(II)2CYS6 TRANSCRIPTION FACTOR (EUROFUNG)"/>
    <property type="match status" value="1"/>
</dbReference>
<feature type="region of interest" description="Disordered" evidence="4">
    <location>
        <begin position="187"/>
        <end position="443"/>
    </location>
</feature>
<feature type="compositionally biased region" description="Basic and acidic residues" evidence="4">
    <location>
        <begin position="229"/>
        <end position="239"/>
    </location>
</feature>
<organism evidence="6 7">
    <name type="scientific">Colletotrichum orbiculare (strain 104-T / ATCC 96160 / CBS 514.97 / LARS 414 / MAFF 240422)</name>
    <name type="common">Cucumber anthracnose fungus</name>
    <name type="synonym">Colletotrichum lagenarium</name>
    <dbReference type="NCBI Taxonomy" id="1213857"/>
    <lineage>
        <taxon>Eukaryota</taxon>
        <taxon>Fungi</taxon>
        <taxon>Dikarya</taxon>
        <taxon>Ascomycota</taxon>
        <taxon>Pezizomycotina</taxon>
        <taxon>Sordariomycetes</taxon>
        <taxon>Hypocreomycetidae</taxon>
        <taxon>Glomerellales</taxon>
        <taxon>Glomerellaceae</taxon>
        <taxon>Colletotrichum</taxon>
        <taxon>Colletotrichum orbiculare species complex</taxon>
    </lineage>
</organism>
<dbReference type="Pfam" id="PF14602">
    <property type="entry name" value="Hexapep_2"/>
    <property type="match status" value="1"/>
</dbReference>
<dbReference type="InterPro" id="IPR001451">
    <property type="entry name" value="Hexapep"/>
</dbReference>
<feature type="region of interest" description="Disordered" evidence="4">
    <location>
        <begin position="645"/>
        <end position="681"/>
    </location>
</feature>
<feature type="region of interest" description="Disordered" evidence="4">
    <location>
        <begin position="49"/>
        <end position="77"/>
    </location>
</feature>
<dbReference type="PROSITE" id="PS00463">
    <property type="entry name" value="ZN2_CY6_FUNGAL_1"/>
    <property type="match status" value="1"/>
</dbReference>
<evidence type="ECO:0000256" key="3">
    <source>
        <dbReference type="ARBA" id="ARBA00023242"/>
    </source>
</evidence>
<evidence type="ECO:0000313" key="7">
    <source>
        <dbReference type="Proteomes" id="UP000014480"/>
    </source>
</evidence>
<dbReference type="SMART" id="SM00066">
    <property type="entry name" value="GAL4"/>
    <property type="match status" value="1"/>
</dbReference>
<dbReference type="Pfam" id="PF00172">
    <property type="entry name" value="Zn_clus"/>
    <property type="match status" value="1"/>
</dbReference>
<dbReference type="AlphaFoldDB" id="A0A484F803"/>
<reference evidence="7" key="1">
    <citation type="journal article" date="2013" name="New Phytol.">
        <title>Comparative genomic and transcriptomic analyses reveal the hemibiotrophic stage shift of Colletotrichum fungi.</title>
        <authorList>
            <person name="Gan P."/>
            <person name="Ikeda K."/>
            <person name="Irieda H."/>
            <person name="Narusaka M."/>
            <person name="O'Connell R.J."/>
            <person name="Narusaka Y."/>
            <person name="Takano Y."/>
            <person name="Kubo Y."/>
            <person name="Shirasu K."/>
        </authorList>
    </citation>
    <scope>NUCLEOTIDE SEQUENCE [LARGE SCALE GENOMIC DNA]</scope>
    <source>
        <strain evidence="7">104-T / ATCC 96160 / CBS 514.97 / LARS 414 / MAFF 240422</strain>
    </source>
</reference>
<dbReference type="InterPro" id="IPR001138">
    <property type="entry name" value="Zn2Cys6_DnaBD"/>
</dbReference>
<dbReference type="GO" id="GO:0008374">
    <property type="term" value="F:O-acyltransferase activity"/>
    <property type="evidence" value="ECO:0007669"/>
    <property type="project" value="TreeGrafter"/>
</dbReference>
<feature type="region of interest" description="Disordered" evidence="4">
    <location>
        <begin position="473"/>
        <end position="584"/>
    </location>
</feature>
<dbReference type="Proteomes" id="UP000014480">
    <property type="component" value="Unassembled WGS sequence"/>
</dbReference>
<dbReference type="Pfam" id="PF00132">
    <property type="entry name" value="Hexapep"/>
    <property type="match status" value="1"/>
</dbReference>
<dbReference type="OrthoDB" id="25818at2759"/>
<evidence type="ECO:0000256" key="2">
    <source>
        <dbReference type="ARBA" id="ARBA00022679"/>
    </source>
</evidence>
<feature type="compositionally biased region" description="Basic and acidic residues" evidence="4">
    <location>
        <begin position="9"/>
        <end position="27"/>
    </location>
</feature>
<feature type="compositionally biased region" description="Basic and acidic residues" evidence="4">
    <location>
        <begin position="313"/>
        <end position="351"/>
    </location>
</feature>
<feature type="compositionally biased region" description="Low complexity" evidence="4">
    <location>
        <begin position="122"/>
        <end position="132"/>
    </location>
</feature>
<dbReference type="Gene3D" id="2.160.10.10">
    <property type="entry name" value="Hexapeptide repeat proteins"/>
    <property type="match status" value="1"/>
</dbReference>
<feature type="region of interest" description="Disordered" evidence="4">
    <location>
        <begin position="114"/>
        <end position="165"/>
    </location>
</feature>
<dbReference type="SUPFAM" id="SSF51161">
    <property type="entry name" value="Trimeric LpxA-like enzymes"/>
    <property type="match status" value="1"/>
</dbReference>
<accession>A0A484F803</accession>
<keyword evidence="3" id="KW-0539">Nucleus</keyword>
<dbReference type="EMBL" id="AMCV02000051">
    <property type="protein sequence ID" value="TDZ14399.1"/>
    <property type="molecule type" value="Genomic_DNA"/>
</dbReference>
<feature type="compositionally biased region" description="Polar residues" evidence="4">
    <location>
        <begin position="267"/>
        <end position="276"/>
    </location>
</feature>
<dbReference type="GO" id="GO:0016407">
    <property type="term" value="F:acetyltransferase activity"/>
    <property type="evidence" value="ECO:0007669"/>
    <property type="project" value="InterPro"/>
</dbReference>
<dbReference type="GO" id="GO:0008270">
    <property type="term" value="F:zinc ion binding"/>
    <property type="evidence" value="ECO:0007669"/>
    <property type="project" value="InterPro"/>
</dbReference>
<dbReference type="SUPFAM" id="SSF57701">
    <property type="entry name" value="Zn2/Cys6 DNA-binding domain"/>
    <property type="match status" value="1"/>
</dbReference>
<dbReference type="InterPro" id="IPR051159">
    <property type="entry name" value="Hexapeptide_acetyltransf"/>
</dbReference>
<proteinExistence type="inferred from homology"/>
<dbReference type="STRING" id="1213857.A0A484F803"/>
<evidence type="ECO:0000259" key="5">
    <source>
        <dbReference type="PROSITE" id="PS50048"/>
    </source>
</evidence>
<evidence type="ECO:0000256" key="1">
    <source>
        <dbReference type="ARBA" id="ARBA00007274"/>
    </source>
</evidence>
<feature type="compositionally biased region" description="Low complexity" evidence="4">
    <location>
        <begin position="189"/>
        <end position="200"/>
    </location>
</feature>
<feature type="compositionally biased region" description="Basic and acidic residues" evidence="4">
    <location>
        <begin position="49"/>
        <end position="65"/>
    </location>
</feature>
<dbReference type="CDD" id="cd00067">
    <property type="entry name" value="GAL4"/>
    <property type="match status" value="1"/>
</dbReference>
<dbReference type="CDD" id="cd03357">
    <property type="entry name" value="LbH_MAT_GAT"/>
    <property type="match status" value="1"/>
</dbReference>
<dbReference type="InterPro" id="IPR036864">
    <property type="entry name" value="Zn2-C6_fun-type_DNA-bd_sf"/>
</dbReference>
<feature type="domain" description="Zn(2)-C6 fungal-type" evidence="5">
    <location>
        <begin position="426"/>
        <end position="454"/>
    </location>
</feature>
<keyword evidence="2" id="KW-0808">Transferase</keyword>
<dbReference type="PROSITE" id="PS50048">
    <property type="entry name" value="ZN2_CY6_FUNGAL_2"/>
    <property type="match status" value="1"/>
</dbReference>
<feature type="compositionally biased region" description="Pro residues" evidence="4">
    <location>
        <begin position="509"/>
        <end position="544"/>
    </location>
</feature>
<feature type="compositionally biased region" description="Basic and acidic residues" evidence="4">
    <location>
        <begin position="292"/>
        <end position="304"/>
    </location>
</feature>
<sequence length="911" mass="99978">MREARRKWTGQDDRTDNKQTRIGRSDLTRQSLTPTGQLDVEQGILVIDKTNDSRTHTEEREERRASIVPLGGSDSKAQHDHDHFHDCDHVHQRSRTPEHIYALAHPQTLFDSSAVRSSPTETANTAAIAITTIDRRRRDKRERPLPAGEKKTLQSGSEEGPDEPIAQAQASATTARIVYLTAASLAQSAPTTVTATATAARPNGIGKERVSPQPSVTGETSEPSIPSADHMRNPSDERSNGQPPHPDSKTNAEPSANQRESWAGPSQDRSPYQSANYPDVDGSLKRKRSLSPRREHAPTRERTPDQASQPRPPESREPYRSPPREQRQYADRDDRDGDSWYSREDREERAYYEQTAQGQTEEQIGEALRRANQMDSQGDYDNNSPDGDDRGMPYSPYTPTGGPRDPSLHSDPKKRKRNFSNRTKTGCMTCRRRKKKCDEQKPECSNCIRGGFVCAGYPPQRNAAWQKPDNKVAAIPLESKDPSYVPPGAYGMPQQTPYGNQPAVGQPPQAQPPPQPQTQQQPPPPPPPPQQQVPPPPPPPPPQPQQRREPLPPYRGQPLRIDTPQGRPILTEDDRPTATALSATAMSALSGSTLTPSTIPSATSANPDKLAAYAGSFSQPITQPHQPYGERKEYQRIPPLHDVSRTAADPDTPHPAPPLPHITIHHPTRSNSPSSQPPVTSNVQVAAQLALSHTFAGSRPRSQKEEMLSGRHYYPFDKELVLERERCSAACWRFNNSTNPNNGVSPNERARLFREILQPRDASQISPTNNSPGTPYGRVGENVVVEAPFVCDYGYNISIGQNVIVGRNCTVIDTCEVKIGDNCHIGPNVSLYTATLPIDPKRRMGSKGPQLGKPITIEPDCWIGGNVVILPGVTIGQGTTIGAGSVVTKNMPPFTIAVGNPANIIRGLAGS</sequence>
<gene>
    <name evidence="6" type="ORF">Cob_v012673</name>
</gene>
<dbReference type="Gene3D" id="4.10.240.10">
    <property type="entry name" value="Zn(2)-C6 fungal-type DNA-binding domain"/>
    <property type="match status" value="1"/>
</dbReference>
<feature type="compositionally biased region" description="Polar residues" evidence="4">
    <location>
        <begin position="249"/>
        <end position="260"/>
    </location>
</feature>
<comment type="caution">
    <text evidence="6">The sequence shown here is derived from an EMBL/GenBank/DDBJ whole genome shotgun (WGS) entry which is preliminary data.</text>
</comment>
<dbReference type="Pfam" id="PF12464">
    <property type="entry name" value="Mac"/>
    <property type="match status" value="1"/>
</dbReference>
<dbReference type="InterPro" id="IPR024688">
    <property type="entry name" value="Mac_dom"/>
</dbReference>